<keyword evidence="3" id="KW-1185">Reference proteome</keyword>
<accession>A0A3A1YQJ6</accession>
<dbReference type="EMBL" id="NRJG01000060">
    <property type="protein sequence ID" value="RIY38624.1"/>
    <property type="molecule type" value="Genomic_DNA"/>
</dbReference>
<dbReference type="InterPro" id="IPR039555">
    <property type="entry name" value="TraF/TrbB"/>
</dbReference>
<gene>
    <name evidence="2" type="ORF">CKF58_03730</name>
</gene>
<dbReference type="Pfam" id="PF13728">
    <property type="entry name" value="TraF"/>
    <property type="match status" value="1"/>
</dbReference>
<reference evidence="2 3" key="1">
    <citation type="submission" date="2017-08" db="EMBL/GenBank/DDBJ databases">
        <title>Reclassification of Bisgaard taxon 37 and 44.</title>
        <authorList>
            <person name="Christensen H."/>
        </authorList>
    </citation>
    <scope>NUCLEOTIDE SEQUENCE [LARGE SCALE GENOMIC DNA]</scope>
    <source>
        <strain evidence="2 3">111</strain>
    </source>
</reference>
<name>A0A3A1YQJ6_9GAMM</name>
<organism evidence="2 3">
    <name type="scientific">Psittacicella hinzii</name>
    <dbReference type="NCBI Taxonomy" id="2028575"/>
    <lineage>
        <taxon>Bacteria</taxon>
        <taxon>Pseudomonadati</taxon>
        <taxon>Pseudomonadota</taxon>
        <taxon>Gammaproteobacteria</taxon>
        <taxon>Pasteurellales</taxon>
        <taxon>Psittacicellaceae</taxon>
        <taxon>Psittacicella</taxon>
    </lineage>
</organism>
<dbReference type="Proteomes" id="UP000265916">
    <property type="component" value="Unassembled WGS sequence"/>
</dbReference>
<proteinExistence type="predicted"/>
<sequence>MKLLFYLPRGLSQRANLVVRSFKGLELRVKLYKLEQKLFRLLKSVQMLLRLLKLRQKLLNLEQGGLRFLQGFWITKAVKVVVAKVVAIKVVTNRALRIMQVISLASLVSVISQGQANPSAAANTQVITKANTVTNSNAVTSANTVNNGGNYGYTVPQSNYAGMQNWGYTLPNPYASLYPYAPMYPSVVSQPSTGHYLNSQGNFSSLAYPQAQGLAPPNLTAWQYQQWLWQQQVYQQQVQQQQHKQHLAAQGQRSLTAQAPRSLAVQVAYAPALHSNSIWQYGAQEQGWFYYNWDLEQELDGEVFPQPQLPHNPNPELVPQSTPEPTSTPKAVPPVPSNITVAWLQQHLPQYLERAMDQPTTENVLAYLYLQAYAQQKAWVFAEQAQMVSQGNPYLDNNAAFTVNASARQYREQLANQLRKKLFNLHADKFVLLMVISGDFESKNFAELISMAVKNYGVKLGIFDIQGRVYAGLEQHMQQLPVAKVLEFVQQQQTPIFPTLYVVDKEKTQVLVAGATDLVDLEARLMRYLYSAGLVTRVEFNMARGIMAEAMYDSAQLSQVVNQKLGFITPAEIPTAKQQGAVTRDK</sequence>
<evidence type="ECO:0000313" key="3">
    <source>
        <dbReference type="Proteomes" id="UP000265916"/>
    </source>
</evidence>
<dbReference type="AlphaFoldDB" id="A0A3A1YQJ6"/>
<dbReference type="OrthoDB" id="5559625at2"/>
<feature type="region of interest" description="Disordered" evidence="1">
    <location>
        <begin position="303"/>
        <end position="332"/>
    </location>
</feature>
<feature type="compositionally biased region" description="Polar residues" evidence="1">
    <location>
        <begin position="319"/>
        <end position="329"/>
    </location>
</feature>
<evidence type="ECO:0000313" key="2">
    <source>
        <dbReference type="EMBL" id="RIY38624.1"/>
    </source>
</evidence>
<evidence type="ECO:0000256" key="1">
    <source>
        <dbReference type="SAM" id="MobiDB-lite"/>
    </source>
</evidence>
<comment type="caution">
    <text evidence="2">The sequence shown here is derived from an EMBL/GenBank/DDBJ whole genome shotgun (WGS) entry which is preliminary data.</text>
</comment>
<protein>
    <submittedName>
        <fullName evidence="2">Uncharacterized protein</fullName>
    </submittedName>
</protein>